<reference evidence="2 3" key="1">
    <citation type="submission" date="2019-02" db="EMBL/GenBank/DDBJ databases">
        <title>Draft genome sequence of Muricauda sp. 176CP4-71.</title>
        <authorList>
            <person name="Park J.-S."/>
        </authorList>
    </citation>
    <scope>NUCLEOTIDE SEQUENCE [LARGE SCALE GENOMIC DNA]</scope>
    <source>
        <strain evidence="2 3">176CP4-71</strain>
    </source>
</reference>
<evidence type="ECO:0000313" key="3">
    <source>
        <dbReference type="Proteomes" id="UP000291981"/>
    </source>
</evidence>
<accession>A0A4Q8QD39</accession>
<sequence>MKTKALKLFSLFVFLILGTSALAPNGISKNEELVKSFITARNNYDVAQVKALTTETYHETFVDGTKEIADQAQLLDRILWGKEMASQIKLLEIKSDSNTVTTLEENTNYLDVALKRKNRKFKIVYTVKNNRIQNQKIDTLPGYNQLLGFNTEKYWKFVEYCEKHGYTYNHQALNQEAGIYLRAVLEKYRSDNKQ</sequence>
<dbReference type="EMBL" id="SGIU01000002">
    <property type="protein sequence ID" value="TAI47604.1"/>
    <property type="molecule type" value="Genomic_DNA"/>
</dbReference>
<evidence type="ECO:0000313" key="2">
    <source>
        <dbReference type="EMBL" id="TAI47604.1"/>
    </source>
</evidence>
<gene>
    <name evidence="2" type="ORF">EW142_13145</name>
</gene>
<keyword evidence="1" id="KW-0732">Signal</keyword>
<protein>
    <recommendedName>
        <fullName evidence="4">DUF4468 domain-containing protein</fullName>
    </recommendedName>
</protein>
<dbReference type="OrthoDB" id="1441773at2"/>
<feature type="chain" id="PRO_5020886067" description="DUF4468 domain-containing protein" evidence="1">
    <location>
        <begin position="24"/>
        <end position="194"/>
    </location>
</feature>
<organism evidence="2 3">
    <name type="scientific">Flagellimonas allohymeniacidonis</name>
    <dbReference type="NCBI Taxonomy" id="2517819"/>
    <lineage>
        <taxon>Bacteria</taxon>
        <taxon>Pseudomonadati</taxon>
        <taxon>Bacteroidota</taxon>
        <taxon>Flavobacteriia</taxon>
        <taxon>Flavobacteriales</taxon>
        <taxon>Flavobacteriaceae</taxon>
        <taxon>Flagellimonas</taxon>
    </lineage>
</organism>
<dbReference type="Proteomes" id="UP000291981">
    <property type="component" value="Unassembled WGS sequence"/>
</dbReference>
<name>A0A4Q8QD39_9FLAO</name>
<evidence type="ECO:0008006" key="4">
    <source>
        <dbReference type="Google" id="ProtNLM"/>
    </source>
</evidence>
<proteinExistence type="predicted"/>
<keyword evidence="3" id="KW-1185">Reference proteome</keyword>
<feature type="signal peptide" evidence="1">
    <location>
        <begin position="1"/>
        <end position="23"/>
    </location>
</feature>
<comment type="caution">
    <text evidence="2">The sequence shown here is derived from an EMBL/GenBank/DDBJ whole genome shotgun (WGS) entry which is preliminary data.</text>
</comment>
<dbReference type="AlphaFoldDB" id="A0A4Q8QD39"/>
<dbReference type="RefSeq" id="WP_130614560.1">
    <property type="nucleotide sequence ID" value="NZ_SGIU01000002.1"/>
</dbReference>
<evidence type="ECO:0000256" key="1">
    <source>
        <dbReference type="SAM" id="SignalP"/>
    </source>
</evidence>